<evidence type="ECO:0000313" key="2">
    <source>
        <dbReference type="EMBL" id="KAJ5483933.1"/>
    </source>
</evidence>
<dbReference type="AlphaFoldDB" id="A0A9W9X4W3"/>
<dbReference type="RefSeq" id="XP_056789203.1">
    <property type="nucleotide sequence ID" value="XM_056935331.1"/>
</dbReference>
<dbReference type="EMBL" id="JAPWDQ010000006">
    <property type="protein sequence ID" value="KAJ5483933.1"/>
    <property type="molecule type" value="Genomic_DNA"/>
</dbReference>
<reference evidence="2" key="2">
    <citation type="journal article" date="2023" name="IMA Fungus">
        <title>Comparative genomic study of the Penicillium genus elucidates a diverse pangenome and 15 lateral gene transfer events.</title>
        <authorList>
            <person name="Petersen C."/>
            <person name="Sorensen T."/>
            <person name="Nielsen M.R."/>
            <person name="Sondergaard T.E."/>
            <person name="Sorensen J.L."/>
            <person name="Fitzpatrick D.A."/>
            <person name="Frisvad J.C."/>
            <person name="Nielsen K.L."/>
        </authorList>
    </citation>
    <scope>NUCLEOTIDE SEQUENCE</scope>
    <source>
        <strain evidence="2">IBT 30728</strain>
    </source>
</reference>
<evidence type="ECO:0000313" key="3">
    <source>
        <dbReference type="Proteomes" id="UP001148312"/>
    </source>
</evidence>
<proteinExistence type="predicted"/>
<organism evidence="2 3">
    <name type="scientific">Penicillium diatomitis</name>
    <dbReference type="NCBI Taxonomy" id="2819901"/>
    <lineage>
        <taxon>Eukaryota</taxon>
        <taxon>Fungi</taxon>
        <taxon>Dikarya</taxon>
        <taxon>Ascomycota</taxon>
        <taxon>Pezizomycotina</taxon>
        <taxon>Eurotiomycetes</taxon>
        <taxon>Eurotiomycetidae</taxon>
        <taxon>Eurotiales</taxon>
        <taxon>Aspergillaceae</taxon>
        <taxon>Penicillium</taxon>
    </lineage>
</organism>
<dbReference type="Proteomes" id="UP001148312">
    <property type="component" value="Unassembled WGS sequence"/>
</dbReference>
<feature type="region of interest" description="Disordered" evidence="1">
    <location>
        <begin position="1"/>
        <end position="25"/>
    </location>
</feature>
<gene>
    <name evidence="2" type="ORF">N7539_005729</name>
</gene>
<comment type="caution">
    <text evidence="2">The sequence shown here is derived from an EMBL/GenBank/DDBJ whole genome shotgun (WGS) entry which is preliminary data.</text>
</comment>
<evidence type="ECO:0000256" key="1">
    <source>
        <dbReference type="SAM" id="MobiDB-lite"/>
    </source>
</evidence>
<dbReference type="GeneID" id="81625580"/>
<keyword evidence="3" id="KW-1185">Reference proteome</keyword>
<accession>A0A9W9X4W3</accession>
<name>A0A9W9X4W3_9EURO</name>
<sequence length="60" mass="6223">MALQIGGDPKRKDLPGAPDLTQTSALGLSGFPITIRGLACISHPRLPPTMIQPSLDASTV</sequence>
<protein>
    <submittedName>
        <fullName evidence="2">Uncharacterized protein</fullName>
    </submittedName>
</protein>
<reference evidence="2" key="1">
    <citation type="submission" date="2022-12" db="EMBL/GenBank/DDBJ databases">
        <authorList>
            <person name="Petersen C."/>
        </authorList>
    </citation>
    <scope>NUCLEOTIDE SEQUENCE</scope>
    <source>
        <strain evidence="2">IBT 30728</strain>
    </source>
</reference>